<proteinExistence type="predicted"/>
<reference evidence="1 2" key="1">
    <citation type="journal article" date="2021" name="Front. Genet.">
        <title>Chromosome-Level Genome Assembly Reveals Significant Gene Expansion in the Toll and IMD Signaling Pathways of Dendrolimus kikuchii.</title>
        <authorList>
            <person name="Zhou J."/>
            <person name="Wu P."/>
            <person name="Xiong Z."/>
            <person name="Liu N."/>
            <person name="Zhao N."/>
            <person name="Ji M."/>
            <person name="Qiu Y."/>
            <person name="Yang B."/>
        </authorList>
    </citation>
    <scope>NUCLEOTIDE SEQUENCE [LARGE SCALE GENOMIC DNA]</scope>
    <source>
        <strain evidence="1">Ann1</strain>
    </source>
</reference>
<feature type="non-terminal residue" evidence="1">
    <location>
        <position position="65"/>
    </location>
</feature>
<comment type="caution">
    <text evidence="1">The sequence shown here is derived from an EMBL/GenBank/DDBJ whole genome shotgun (WGS) entry which is preliminary data.</text>
</comment>
<evidence type="ECO:0000313" key="1">
    <source>
        <dbReference type="EMBL" id="KAJ0179672.1"/>
    </source>
</evidence>
<accession>A0ACC1D759</accession>
<protein>
    <submittedName>
        <fullName evidence="1">Uncharacterized protein</fullName>
    </submittedName>
</protein>
<evidence type="ECO:0000313" key="2">
    <source>
        <dbReference type="Proteomes" id="UP000824533"/>
    </source>
</evidence>
<organism evidence="1 2">
    <name type="scientific">Dendrolimus kikuchii</name>
    <dbReference type="NCBI Taxonomy" id="765133"/>
    <lineage>
        <taxon>Eukaryota</taxon>
        <taxon>Metazoa</taxon>
        <taxon>Ecdysozoa</taxon>
        <taxon>Arthropoda</taxon>
        <taxon>Hexapoda</taxon>
        <taxon>Insecta</taxon>
        <taxon>Pterygota</taxon>
        <taxon>Neoptera</taxon>
        <taxon>Endopterygota</taxon>
        <taxon>Lepidoptera</taxon>
        <taxon>Glossata</taxon>
        <taxon>Ditrysia</taxon>
        <taxon>Bombycoidea</taxon>
        <taxon>Lasiocampidae</taxon>
        <taxon>Dendrolimus</taxon>
    </lineage>
</organism>
<sequence length="65" mass="7742">MKDWPLSGFLFNSFPFVRDFRAGVPFWGQFQKTNDDESLDASDKFQYLIQAMTQGTEHLIIWMKY</sequence>
<dbReference type="Proteomes" id="UP000824533">
    <property type="component" value="Linkage Group LG07"/>
</dbReference>
<keyword evidence="2" id="KW-1185">Reference proteome</keyword>
<name>A0ACC1D759_9NEOP</name>
<dbReference type="EMBL" id="CM034393">
    <property type="protein sequence ID" value="KAJ0179672.1"/>
    <property type="molecule type" value="Genomic_DNA"/>
</dbReference>
<gene>
    <name evidence="1" type="ORF">K1T71_004263</name>
</gene>